<dbReference type="SMART" id="SM00529">
    <property type="entry name" value="HTH_DTXR"/>
    <property type="match status" value="1"/>
</dbReference>
<evidence type="ECO:0000259" key="7">
    <source>
        <dbReference type="Pfam" id="PF01325"/>
    </source>
</evidence>
<keyword evidence="5" id="KW-0804">Transcription</keyword>
<dbReference type="InterPro" id="IPR022689">
    <property type="entry name" value="Iron_dep_repressor"/>
</dbReference>
<evidence type="ECO:0000256" key="6">
    <source>
        <dbReference type="ARBA" id="ARBA00025185"/>
    </source>
</evidence>
<comment type="similarity">
    <text evidence="1">Belongs to the DtxR/MntR family.</text>
</comment>
<dbReference type="EMBL" id="CP025704">
    <property type="protein sequence ID" value="AUN99644.1"/>
    <property type="molecule type" value="Genomic_DNA"/>
</dbReference>
<dbReference type="Pfam" id="PF02742">
    <property type="entry name" value="Fe_dep_repr_C"/>
    <property type="match status" value="1"/>
</dbReference>
<keyword evidence="4" id="KW-0238">DNA-binding</keyword>
<dbReference type="KEGG" id="bsto:C0V70_16320"/>
<evidence type="ECO:0000256" key="5">
    <source>
        <dbReference type="ARBA" id="ARBA00023163"/>
    </source>
</evidence>
<evidence type="ECO:0000256" key="1">
    <source>
        <dbReference type="ARBA" id="ARBA00007871"/>
    </source>
</evidence>
<feature type="domain" description="Iron dependent repressor metal binding and dimerisation" evidence="8">
    <location>
        <begin position="78"/>
        <end position="136"/>
    </location>
</feature>
<reference evidence="9 10" key="1">
    <citation type="submission" date="2018-01" db="EMBL/GenBank/DDBJ databases">
        <title>Complete genome sequence of Bacteriovorax stolpii DSM12778.</title>
        <authorList>
            <person name="Tang B."/>
            <person name="Chang J."/>
        </authorList>
    </citation>
    <scope>NUCLEOTIDE SEQUENCE [LARGE SCALE GENOMIC DNA]</scope>
    <source>
        <strain evidence="9 10">DSM 12778</strain>
    </source>
</reference>
<sequence length="184" mass="21302">MMTKNNDQKDAHENDLSHSMVHYLLTIHKLKENRGFARVTDIAKDLDLTKGSVSTMLNNLKKKGLIQEEDECKFVVLTELGHEEVHRILSSRTLLFYFLRDFVGVDEKTAEYDSCQMEHLMSPQTSERFFNFMKTLACTCEDLDKKGQLPKSFQFKTTLDLCSYNTADEFIHNQKGDSHLPTDK</sequence>
<dbReference type="GO" id="GO:0003677">
    <property type="term" value="F:DNA binding"/>
    <property type="evidence" value="ECO:0007669"/>
    <property type="project" value="UniProtKB-KW"/>
</dbReference>
<evidence type="ECO:0000259" key="8">
    <source>
        <dbReference type="Pfam" id="PF02742"/>
    </source>
</evidence>
<feature type="domain" description="HTH dtxR-type" evidence="7">
    <location>
        <begin position="15"/>
        <end position="67"/>
    </location>
</feature>
<dbReference type="Gene3D" id="1.10.10.10">
    <property type="entry name" value="Winged helix-like DNA-binding domain superfamily/Winged helix DNA-binding domain"/>
    <property type="match status" value="1"/>
</dbReference>
<keyword evidence="3" id="KW-0805">Transcription regulation</keyword>
<dbReference type="OrthoDB" id="9791355at2"/>
<dbReference type="RefSeq" id="WP_102244935.1">
    <property type="nucleotide sequence ID" value="NZ_CP025704.1"/>
</dbReference>
<dbReference type="InterPro" id="IPR036388">
    <property type="entry name" value="WH-like_DNA-bd_sf"/>
</dbReference>
<dbReference type="SUPFAM" id="SSF46785">
    <property type="entry name" value="Winged helix' DNA-binding domain"/>
    <property type="match status" value="1"/>
</dbReference>
<accession>A0A2K9NY14</accession>
<dbReference type="PANTHER" id="PTHR33238:SF7">
    <property type="entry name" value="IRON-DEPENDENT TRANSCRIPTIONAL REGULATOR"/>
    <property type="match status" value="1"/>
</dbReference>
<evidence type="ECO:0000256" key="3">
    <source>
        <dbReference type="ARBA" id="ARBA00023015"/>
    </source>
</evidence>
<dbReference type="InterPro" id="IPR001367">
    <property type="entry name" value="Fe_dep_repressor"/>
</dbReference>
<evidence type="ECO:0000256" key="4">
    <source>
        <dbReference type="ARBA" id="ARBA00023125"/>
    </source>
</evidence>
<protein>
    <recommendedName>
        <fullName evidence="2">Transcriptional regulator MntR</fullName>
    </recommendedName>
</protein>
<dbReference type="Proteomes" id="UP000235584">
    <property type="component" value="Chromosome"/>
</dbReference>
<evidence type="ECO:0000313" key="9">
    <source>
        <dbReference type="EMBL" id="AUN99644.1"/>
    </source>
</evidence>
<dbReference type="Pfam" id="PF01325">
    <property type="entry name" value="Fe_dep_repress"/>
    <property type="match status" value="1"/>
</dbReference>
<dbReference type="InterPro" id="IPR050536">
    <property type="entry name" value="DtxR_MntR_Metal-Reg"/>
</dbReference>
<dbReference type="GO" id="GO:0046983">
    <property type="term" value="F:protein dimerization activity"/>
    <property type="evidence" value="ECO:0007669"/>
    <property type="project" value="InterPro"/>
</dbReference>
<dbReference type="InterPro" id="IPR036390">
    <property type="entry name" value="WH_DNA-bd_sf"/>
</dbReference>
<evidence type="ECO:0000256" key="2">
    <source>
        <dbReference type="ARBA" id="ARBA00022386"/>
    </source>
</evidence>
<keyword evidence="10" id="KW-1185">Reference proteome</keyword>
<dbReference type="InterPro" id="IPR036421">
    <property type="entry name" value="Fe_dep_repressor_sf"/>
</dbReference>
<evidence type="ECO:0000313" key="10">
    <source>
        <dbReference type="Proteomes" id="UP000235584"/>
    </source>
</evidence>
<dbReference type="Gene3D" id="1.10.60.10">
    <property type="entry name" value="Iron dependent repressor, metal binding and dimerisation domain"/>
    <property type="match status" value="1"/>
</dbReference>
<dbReference type="GO" id="GO:0003700">
    <property type="term" value="F:DNA-binding transcription factor activity"/>
    <property type="evidence" value="ECO:0007669"/>
    <property type="project" value="InterPro"/>
</dbReference>
<dbReference type="InterPro" id="IPR022687">
    <property type="entry name" value="HTH_DTXR"/>
</dbReference>
<dbReference type="PANTHER" id="PTHR33238">
    <property type="entry name" value="IRON (METAL) DEPENDENT REPRESSOR, DTXR FAMILY"/>
    <property type="match status" value="1"/>
</dbReference>
<dbReference type="GO" id="GO:0046914">
    <property type="term" value="F:transition metal ion binding"/>
    <property type="evidence" value="ECO:0007669"/>
    <property type="project" value="InterPro"/>
</dbReference>
<comment type="function">
    <text evidence="6">In the presence of manganese, represses expression of mntH and mntS. Up-regulates expression of mntP.</text>
</comment>
<proteinExistence type="inferred from homology"/>
<dbReference type="AlphaFoldDB" id="A0A2K9NY14"/>
<gene>
    <name evidence="9" type="ORF">C0V70_16320</name>
</gene>
<organism evidence="9 10">
    <name type="scientific">Bacteriovorax stolpii</name>
    <name type="common">Bdellovibrio stolpii</name>
    <dbReference type="NCBI Taxonomy" id="960"/>
    <lineage>
        <taxon>Bacteria</taxon>
        <taxon>Pseudomonadati</taxon>
        <taxon>Bdellovibrionota</taxon>
        <taxon>Bacteriovoracia</taxon>
        <taxon>Bacteriovoracales</taxon>
        <taxon>Bacteriovoracaceae</taxon>
        <taxon>Bacteriovorax</taxon>
    </lineage>
</organism>
<name>A0A2K9NY14_BACTC</name>